<comment type="caution">
    <text evidence="1">The sequence shown here is derived from an EMBL/GenBank/DDBJ whole genome shotgun (WGS) entry which is preliminary data.</text>
</comment>
<protein>
    <submittedName>
        <fullName evidence="1">Uncharacterized protein</fullName>
    </submittedName>
</protein>
<sequence>MGLVGGYRRYKLNRTPLAVNVRKTAERVFGQTSFAVNMRKAARRVVATSCFLRVGRQQDVWWLALSANGCEEDGEENINPTNHVLSLS</sequence>
<evidence type="ECO:0000313" key="2">
    <source>
        <dbReference type="Proteomes" id="UP001150879"/>
    </source>
</evidence>
<dbReference type="AlphaFoldDB" id="A0A9W9JMS3"/>
<keyword evidence="2" id="KW-1185">Reference proteome</keyword>
<accession>A0A9W9JMS3</accession>
<gene>
    <name evidence="1" type="ORF">N7472_004994</name>
</gene>
<name>A0A9W9JMS3_9EURO</name>
<reference evidence="1" key="1">
    <citation type="submission" date="2022-11" db="EMBL/GenBank/DDBJ databases">
        <authorList>
            <person name="Petersen C."/>
        </authorList>
    </citation>
    <scope>NUCLEOTIDE SEQUENCE</scope>
    <source>
        <strain evidence="1">IBT 16849</strain>
    </source>
</reference>
<evidence type="ECO:0000313" key="1">
    <source>
        <dbReference type="EMBL" id="KAJ5199790.1"/>
    </source>
</evidence>
<dbReference type="Proteomes" id="UP001150879">
    <property type="component" value="Unassembled WGS sequence"/>
</dbReference>
<organism evidence="1 2">
    <name type="scientific">Penicillium cf. griseofulvum</name>
    <dbReference type="NCBI Taxonomy" id="2972120"/>
    <lineage>
        <taxon>Eukaryota</taxon>
        <taxon>Fungi</taxon>
        <taxon>Dikarya</taxon>
        <taxon>Ascomycota</taxon>
        <taxon>Pezizomycotina</taxon>
        <taxon>Eurotiomycetes</taxon>
        <taxon>Eurotiomycetidae</taxon>
        <taxon>Eurotiales</taxon>
        <taxon>Aspergillaceae</taxon>
        <taxon>Penicillium</taxon>
    </lineage>
</organism>
<reference evidence="1" key="2">
    <citation type="journal article" date="2023" name="IMA Fungus">
        <title>Comparative genomic study of the Penicillium genus elucidates a diverse pangenome and 15 lateral gene transfer events.</title>
        <authorList>
            <person name="Petersen C."/>
            <person name="Sorensen T."/>
            <person name="Nielsen M.R."/>
            <person name="Sondergaard T.E."/>
            <person name="Sorensen J.L."/>
            <person name="Fitzpatrick D.A."/>
            <person name="Frisvad J.C."/>
            <person name="Nielsen K.L."/>
        </authorList>
    </citation>
    <scope>NUCLEOTIDE SEQUENCE</scope>
    <source>
        <strain evidence="1">IBT 16849</strain>
    </source>
</reference>
<dbReference type="EMBL" id="JAPQKP010000003">
    <property type="protein sequence ID" value="KAJ5199790.1"/>
    <property type="molecule type" value="Genomic_DNA"/>
</dbReference>
<proteinExistence type="predicted"/>